<name>A0ABV7VA86_9SPHN</name>
<dbReference type="Gene3D" id="3.90.1150.10">
    <property type="entry name" value="Aspartate Aminotransferase, domain 1"/>
    <property type="match status" value="1"/>
</dbReference>
<protein>
    <submittedName>
        <fullName evidence="3">Aminotransferase class V-fold PLP-dependent enzyme</fullName>
    </submittedName>
</protein>
<keyword evidence="4" id="KW-1185">Reference proteome</keyword>
<dbReference type="InterPro" id="IPR000192">
    <property type="entry name" value="Aminotrans_V_dom"/>
</dbReference>
<dbReference type="SUPFAM" id="SSF53383">
    <property type="entry name" value="PLP-dependent transferases"/>
    <property type="match status" value="1"/>
</dbReference>
<evidence type="ECO:0000313" key="4">
    <source>
        <dbReference type="Proteomes" id="UP001595683"/>
    </source>
</evidence>
<dbReference type="Pfam" id="PF00266">
    <property type="entry name" value="Aminotran_5"/>
    <property type="match status" value="1"/>
</dbReference>
<keyword evidence="3" id="KW-0808">Transferase</keyword>
<feature type="domain" description="Aminotransferase class V" evidence="2">
    <location>
        <begin position="52"/>
        <end position="373"/>
    </location>
</feature>
<organism evidence="3 4">
    <name type="scientific">Novosphingobium pokkalii</name>
    <dbReference type="NCBI Taxonomy" id="1770194"/>
    <lineage>
        <taxon>Bacteria</taxon>
        <taxon>Pseudomonadati</taxon>
        <taxon>Pseudomonadota</taxon>
        <taxon>Alphaproteobacteria</taxon>
        <taxon>Sphingomonadales</taxon>
        <taxon>Sphingomonadaceae</taxon>
        <taxon>Novosphingobium</taxon>
    </lineage>
</organism>
<dbReference type="InterPro" id="IPR015422">
    <property type="entry name" value="PyrdxlP-dep_Trfase_small"/>
</dbReference>
<dbReference type="PANTHER" id="PTHR43586">
    <property type="entry name" value="CYSTEINE DESULFURASE"/>
    <property type="match status" value="1"/>
</dbReference>
<evidence type="ECO:0000256" key="1">
    <source>
        <dbReference type="ARBA" id="ARBA00022898"/>
    </source>
</evidence>
<reference evidence="4" key="1">
    <citation type="journal article" date="2019" name="Int. J. Syst. Evol. Microbiol.">
        <title>The Global Catalogue of Microorganisms (GCM) 10K type strain sequencing project: providing services to taxonomists for standard genome sequencing and annotation.</title>
        <authorList>
            <consortium name="The Broad Institute Genomics Platform"/>
            <consortium name="The Broad Institute Genome Sequencing Center for Infectious Disease"/>
            <person name="Wu L."/>
            <person name="Ma J."/>
        </authorList>
    </citation>
    <scope>NUCLEOTIDE SEQUENCE [LARGE SCALE GENOMIC DNA]</scope>
    <source>
        <strain evidence="4">KCTC 42224</strain>
    </source>
</reference>
<comment type="caution">
    <text evidence="3">The sequence shown here is derived from an EMBL/GenBank/DDBJ whole genome shotgun (WGS) entry which is preliminary data.</text>
</comment>
<gene>
    <name evidence="3" type="ORF">ACFOOT_20300</name>
</gene>
<dbReference type="InterPro" id="IPR015424">
    <property type="entry name" value="PyrdxlP-dep_Trfase"/>
</dbReference>
<dbReference type="GO" id="GO:0008483">
    <property type="term" value="F:transaminase activity"/>
    <property type="evidence" value="ECO:0007669"/>
    <property type="project" value="UniProtKB-KW"/>
</dbReference>
<sequence>MGGDRYALLGLPFEARRDRLIVPDDLPHRGWHRPEPTVRNAFGRHFRLHGVWLDSAYQHPMSLESIQAIQDYLACRTNAAVASHAKREQDRVQSLFARLVNVRVNEIAFVPTATTAENLIVSALGIKAGSRIVTDDLHYTGSLYMYRQLRMAGVEVDVVRARQGVVHLEDVRAALARGATLLAVSWISAWNGHRHDLAALSALAHDRGARVYVDLMQGVGALPIDLDASGVDFAATSSYKWLMADLGLGFLYVRGSALPELTATQFGARQLATSDGASRDWRTRPGTAGKFEVGSVSNIVVAALTSSLEFLTSVDLDAIVAARQPILEHIRLEAARLGLKQAGCASHGPIVAFHCADCSSVKAALQQAGCYVTCSEHRIRFAPTLFNTADDVDAVMRVLHKALGQLTGRSS</sequence>
<dbReference type="PANTHER" id="PTHR43586:SF15">
    <property type="entry name" value="BLR3095 PROTEIN"/>
    <property type="match status" value="1"/>
</dbReference>
<dbReference type="Gene3D" id="3.40.640.10">
    <property type="entry name" value="Type I PLP-dependent aspartate aminotransferase-like (Major domain)"/>
    <property type="match status" value="1"/>
</dbReference>
<proteinExistence type="predicted"/>
<dbReference type="RefSeq" id="WP_229815712.1">
    <property type="nucleotide sequence ID" value="NZ_BMZP01000034.1"/>
</dbReference>
<dbReference type="Proteomes" id="UP001595683">
    <property type="component" value="Unassembled WGS sequence"/>
</dbReference>
<evidence type="ECO:0000313" key="3">
    <source>
        <dbReference type="EMBL" id="MFC3673767.1"/>
    </source>
</evidence>
<evidence type="ECO:0000259" key="2">
    <source>
        <dbReference type="Pfam" id="PF00266"/>
    </source>
</evidence>
<keyword evidence="1" id="KW-0663">Pyridoxal phosphate</keyword>
<accession>A0ABV7VA86</accession>
<dbReference type="EMBL" id="JBHRYE010000052">
    <property type="protein sequence ID" value="MFC3673767.1"/>
    <property type="molecule type" value="Genomic_DNA"/>
</dbReference>
<keyword evidence="3" id="KW-0032">Aminotransferase</keyword>
<dbReference type="InterPro" id="IPR015421">
    <property type="entry name" value="PyrdxlP-dep_Trfase_major"/>
</dbReference>